<evidence type="ECO:0000256" key="4">
    <source>
        <dbReference type="ARBA" id="ARBA00022748"/>
    </source>
</evidence>
<dbReference type="PANTHER" id="PTHR30071">
    <property type="entry name" value="HEME EXPORTER PROTEIN C"/>
    <property type="match status" value="1"/>
</dbReference>
<dbReference type="GO" id="GO:0005886">
    <property type="term" value="C:plasma membrane"/>
    <property type="evidence" value="ECO:0007669"/>
    <property type="project" value="TreeGrafter"/>
</dbReference>
<accession>A0A6J6J3H0</accession>
<protein>
    <submittedName>
        <fullName evidence="9">Unannotated protein</fullName>
    </submittedName>
</protein>
<keyword evidence="6 7" id="KW-0472">Membrane</keyword>
<dbReference type="PANTHER" id="PTHR30071:SF1">
    <property type="entry name" value="CYTOCHROME B_B6 PROTEIN-RELATED"/>
    <property type="match status" value="1"/>
</dbReference>
<evidence type="ECO:0000256" key="2">
    <source>
        <dbReference type="ARBA" id="ARBA00005840"/>
    </source>
</evidence>
<dbReference type="InterPro" id="IPR002541">
    <property type="entry name" value="Cyt_c_assembly"/>
</dbReference>
<dbReference type="Pfam" id="PF01578">
    <property type="entry name" value="Cytochrom_C_asm"/>
    <property type="match status" value="1"/>
</dbReference>
<feature type="transmembrane region" description="Helical" evidence="7">
    <location>
        <begin position="82"/>
        <end position="101"/>
    </location>
</feature>
<feature type="transmembrane region" description="Helical" evidence="7">
    <location>
        <begin position="43"/>
        <end position="62"/>
    </location>
</feature>
<evidence type="ECO:0000256" key="3">
    <source>
        <dbReference type="ARBA" id="ARBA00022692"/>
    </source>
</evidence>
<keyword evidence="3 7" id="KW-0812">Transmembrane</keyword>
<feature type="transmembrane region" description="Helical" evidence="7">
    <location>
        <begin position="181"/>
        <end position="201"/>
    </location>
</feature>
<dbReference type="InterPro" id="IPR003557">
    <property type="entry name" value="Cyt_c_biogenesis_CcmC"/>
</dbReference>
<evidence type="ECO:0000259" key="8">
    <source>
        <dbReference type="Pfam" id="PF01578"/>
    </source>
</evidence>
<evidence type="ECO:0000256" key="6">
    <source>
        <dbReference type="ARBA" id="ARBA00023136"/>
    </source>
</evidence>
<comment type="similarity">
    <text evidence="2">Belongs to the CcmC/CycZ/HelC family.</text>
</comment>
<evidence type="ECO:0000256" key="7">
    <source>
        <dbReference type="SAM" id="Phobius"/>
    </source>
</evidence>
<proteinExistence type="inferred from homology"/>
<keyword evidence="5 7" id="KW-1133">Transmembrane helix</keyword>
<evidence type="ECO:0000313" key="9">
    <source>
        <dbReference type="EMBL" id="CAB4631205.1"/>
    </source>
</evidence>
<evidence type="ECO:0000256" key="5">
    <source>
        <dbReference type="ARBA" id="ARBA00022989"/>
    </source>
</evidence>
<feature type="transmembrane region" description="Helical" evidence="7">
    <location>
        <begin position="113"/>
        <end position="136"/>
    </location>
</feature>
<sequence length="273" mass="30035">MLWHLAPSSTSSRFPLGGLAGKTWGVNSAVASPRGTGTRNTRILGILTIASMAFLALLGLVFSAEDRDQGSSVRIMYVHVPSIWVAYIAFGMTAACSAIYLSSRNRSLIWDRFAGAAGEIGVLFVAVSLVTGSLWGRLSWGTYWVWDARLTSTAFLFITYLGYLAVRRLGGTHRQRARRSAVLALLAILEIPLVHFSVRLWRSLHQEATVATGGTDVHMDGLMLFSLFFGLISFTLLFLWLVIHRQRSLALEDAMENRGLDAAIEARREEAVS</sequence>
<dbReference type="PRINTS" id="PR01386">
    <property type="entry name" value="CCMCBIOGNSIS"/>
</dbReference>
<feature type="transmembrane region" description="Helical" evidence="7">
    <location>
        <begin position="221"/>
        <end position="243"/>
    </location>
</feature>
<evidence type="ECO:0000256" key="1">
    <source>
        <dbReference type="ARBA" id="ARBA00004141"/>
    </source>
</evidence>
<name>A0A6J6J3H0_9ZZZZ</name>
<dbReference type="GO" id="GO:0015232">
    <property type="term" value="F:heme transmembrane transporter activity"/>
    <property type="evidence" value="ECO:0007669"/>
    <property type="project" value="InterPro"/>
</dbReference>
<dbReference type="AlphaFoldDB" id="A0A6J6J3H0"/>
<comment type="subcellular location">
    <subcellularLocation>
        <location evidence="1">Membrane</location>
        <topology evidence="1">Multi-pass membrane protein</topology>
    </subcellularLocation>
</comment>
<organism evidence="9">
    <name type="scientific">freshwater metagenome</name>
    <dbReference type="NCBI Taxonomy" id="449393"/>
    <lineage>
        <taxon>unclassified sequences</taxon>
        <taxon>metagenomes</taxon>
        <taxon>ecological metagenomes</taxon>
    </lineage>
</organism>
<dbReference type="GO" id="GO:0020037">
    <property type="term" value="F:heme binding"/>
    <property type="evidence" value="ECO:0007669"/>
    <property type="project" value="InterPro"/>
</dbReference>
<feature type="transmembrane region" description="Helical" evidence="7">
    <location>
        <begin position="148"/>
        <end position="169"/>
    </location>
</feature>
<dbReference type="InterPro" id="IPR045062">
    <property type="entry name" value="Cyt_c_biogenesis_CcsA/CcmC"/>
</dbReference>
<dbReference type="EMBL" id="CAEZVQ010000024">
    <property type="protein sequence ID" value="CAB4631205.1"/>
    <property type="molecule type" value="Genomic_DNA"/>
</dbReference>
<reference evidence="9" key="1">
    <citation type="submission" date="2020-05" db="EMBL/GenBank/DDBJ databases">
        <authorList>
            <person name="Chiriac C."/>
            <person name="Salcher M."/>
            <person name="Ghai R."/>
            <person name="Kavagutti S V."/>
        </authorList>
    </citation>
    <scope>NUCLEOTIDE SEQUENCE</scope>
</reference>
<dbReference type="GO" id="GO:0017004">
    <property type="term" value="P:cytochrome complex assembly"/>
    <property type="evidence" value="ECO:0007669"/>
    <property type="project" value="UniProtKB-KW"/>
</dbReference>
<gene>
    <name evidence="9" type="ORF">UFOPK2086_00336</name>
</gene>
<keyword evidence="4" id="KW-0201">Cytochrome c-type biogenesis</keyword>
<feature type="domain" description="Cytochrome c assembly protein" evidence="8">
    <location>
        <begin position="46"/>
        <end position="205"/>
    </location>
</feature>